<name>A0A9X1M4H9_9MICC</name>
<evidence type="ECO:0000313" key="2">
    <source>
        <dbReference type="EMBL" id="MCC3270139.1"/>
    </source>
</evidence>
<gene>
    <name evidence="2" type="ORF">LJ751_12370</name>
</gene>
<dbReference type="Proteomes" id="UP001139264">
    <property type="component" value="Unassembled WGS sequence"/>
</dbReference>
<evidence type="ECO:0000313" key="3">
    <source>
        <dbReference type="Proteomes" id="UP001139264"/>
    </source>
</evidence>
<feature type="region of interest" description="Disordered" evidence="1">
    <location>
        <begin position="138"/>
        <end position="165"/>
    </location>
</feature>
<evidence type="ECO:0000256" key="1">
    <source>
        <dbReference type="SAM" id="MobiDB-lite"/>
    </source>
</evidence>
<organism evidence="2 3">
    <name type="scientific">Arthrobacter gengyunqii</name>
    <dbReference type="NCBI Taxonomy" id="2886940"/>
    <lineage>
        <taxon>Bacteria</taxon>
        <taxon>Bacillati</taxon>
        <taxon>Actinomycetota</taxon>
        <taxon>Actinomycetes</taxon>
        <taxon>Micrococcales</taxon>
        <taxon>Micrococcaceae</taxon>
        <taxon>Arthrobacter</taxon>
    </lineage>
</organism>
<accession>A0A9X1M4H9</accession>
<proteinExistence type="predicted"/>
<sequence>MEWLAFTAPILGLIVGMGAGWSTRAGIDRREESAALNALIMDLHLKRSLAAIEPRVVDGSDGEARLRGTVLDARDRIMETLTYMRGGSANTGVLLRMAAACTLYLRRASREPERYQFALMELRDTLDEGVRLLSDGRRRVRGLPPGERSTAKPGRPPSRRPVRRR</sequence>
<reference evidence="2" key="1">
    <citation type="submission" date="2021-10" db="EMBL/GenBank/DDBJ databases">
        <title>Novel species in genus Arthrobacter.</title>
        <authorList>
            <person name="Liu Y."/>
        </authorList>
    </citation>
    <scope>NUCLEOTIDE SEQUENCE</scope>
    <source>
        <strain evidence="2">Zg-Y809</strain>
    </source>
</reference>
<dbReference type="EMBL" id="JAJFZP010000010">
    <property type="protein sequence ID" value="MCC3270139.1"/>
    <property type="molecule type" value="Genomic_DNA"/>
</dbReference>
<comment type="caution">
    <text evidence="2">The sequence shown here is derived from an EMBL/GenBank/DDBJ whole genome shotgun (WGS) entry which is preliminary data.</text>
</comment>
<dbReference type="RefSeq" id="WP_227908412.1">
    <property type="nucleotide sequence ID" value="NZ_CP095461.1"/>
</dbReference>
<protein>
    <submittedName>
        <fullName evidence="2">Uncharacterized protein</fullName>
    </submittedName>
</protein>
<dbReference type="AlphaFoldDB" id="A0A9X1M4H9"/>